<feature type="non-terminal residue" evidence="2">
    <location>
        <position position="1"/>
    </location>
</feature>
<reference evidence="2 3" key="1">
    <citation type="submission" date="2024-05" db="EMBL/GenBank/DDBJ databases">
        <title>Genome sequencing and assembly of Indian major carp, Cirrhinus mrigala (Hamilton, 1822).</title>
        <authorList>
            <person name="Mohindra V."/>
            <person name="Chowdhury L.M."/>
            <person name="Lal K."/>
            <person name="Jena J.K."/>
        </authorList>
    </citation>
    <scope>NUCLEOTIDE SEQUENCE [LARGE SCALE GENOMIC DNA]</scope>
    <source>
        <strain evidence="2">CM1030</strain>
        <tissue evidence="2">Blood</tissue>
    </source>
</reference>
<sequence length="53" mass="5637">NAFHLLGNGSFIMTSEEKVIVRQFGHLLLRPSSEDLPPGAGPFEVSSGPGLET</sequence>
<dbReference type="EMBL" id="JAMKFB020000024">
    <property type="protein sequence ID" value="KAL0156931.1"/>
    <property type="molecule type" value="Genomic_DNA"/>
</dbReference>
<feature type="non-terminal residue" evidence="2">
    <location>
        <position position="53"/>
    </location>
</feature>
<protein>
    <submittedName>
        <fullName evidence="2">Uncharacterized protein</fullName>
    </submittedName>
</protein>
<dbReference type="Proteomes" id="UP001529510">
    <property type="component" value="Unassembled WGS sequence"/>
</dbReference>
<evidence type="ECO:0000313" key="3">
    <source>
        <dbReference type="Proteomes" id="UP001529510"/>
    </source>
</evidence>
<evidence type="ECO:0000256" key="1">
    <source>
        <dbReference type="SAM" id="MobiDB-lite"/>
    </source>
</evidence>
<accession>A0ABD0N7M7</accession>
<name>A0ABD0N7M7_CIRMR</name>
<evidence type="ECO:0000313" key="2">
    <source>
        <dbReference type="EMBL" id="KAL0156931.1"/>
    </source>
</evidence>
<gene>
    <name evidence="2" type="ORF">M9458_048177</name>
</gene>
<organism evidence="2 3">
    <name type="scientific">Cirrhinus mrigala</name>
    <name type="common">Mrigala</name>
    <dbReference type="NCBI Taxonomy" id="683832"/>
    <lineage>
        <taxon>Eukaryota</taxon>
        <taxon>Metazoa</taxon>
        <taxon>Chordata</taxon>
        <taxon>Craniata</taxon>
        <taxon>Vertebrata</taxon>
        <taxon>Euteleostomi</taxon>
        <taxon>Actinopterygii</taxon>
        <taxon>Neopterygii</taxon>
        <taxon>Teleostei</taxon>
        <taxon>Ostariophysi</taxon>
        <taxon>Cypriniformes</taxon>
        <taxon>Cyprinidae</taxon>
        <taxon>Labeoninae</taxon>
        <taxon>Labeonini</taxon>
        <taxon>Cirrhinus</taxon>
    </lineage>
</organism>
<comment type="caution">
    <text evidence="2">The sequence shown here is derived from an EMBL/GenBank/DDBJ whole genome shotgun (WGS) entry which is preliminary data.</text>
</comment>
<proteinExistence type="predicted"/>
<keyword evidence="3" id="KW-1185">Reference proteome</keyword>
<dbReference type="AlphaFoldDB" id="A0ABD0N7M7"/>
<feature type="region of interest" description="Disordered" evidence="1">
    <location>
        <begin position="31"/>
        <end position="53"/>
    </location>
</feature>